<keyword evidence="1" id="KW-0472">Membrane</keyword>
<organism evidence="2 3">
    <name type="scientific">Salipaludibacillus neizhouensis</name>
    <dbReference type="NCBI Taxonomy" id="885475"/>
    <lineage>
        <taxon>Bacteria</taxon>
        <taxon>Bacillati</taxon>
        <taxon>Bacillota</taxon>
        <taxon>Bacilli</taxon>
        <taxon>Bacillales</taxon>
        <taxon>Bacillaceae</taxon>
    </lineage>
</organism>
<protein>
    <submittedName>
        <fullName evidence="2">Uncharacterized protein</fullName>
    </submittedName>
</protein>
<keyword evidence="1" id="KW-0812">Transmembrane</keyword>
<dbReference type="EMBL" id="PDOE01000048">
    <property type="protein sequence ID" value="RKL64718.1"/>
    <property type="molecule type" value="Genomic_DNA"/>
</dbReference>
<reference evidence="2 3" key="1">
    <citation type="submission" date="2017-10" db="EMBL/GenBank/DDBJ databases">
        <title>Bacillus sp. nov., a halophilic bacterium isolated from a Keqin Lake.</title>
        <authorList>
            <person name="Wang H."/>
        </authorList>
    </citation>
    <scope>NUCLEOTIDE SEQUENCE [LARGE SCALE GENOMIC DNA]</scope>
    <source>
        <strain evidence="2 3">KCTC 13187</strain>
    </source>
</reference>
<dbReference type="AlphaFoldDB" id="A0A3A9K0I6"/>
<sequence>MAMIYLLLFFQPTRLFDATLFSILGFLASNFPLSFLFIANEIKKEINDDILLNKRSSVSSTS</sequence>
<evidence type="ECO:0000313" key="3">
    <source>
        <dbReference type="Proteomes" id="UP000281498"/>
    </source>
</evidence>
<proteinExistence type="predicted"/>
<name>A0A3A9K0I6_9BACI</name>
<keyword evidence="3" id="KW-1185">Reference proteome</keyword>
<dbReference type="Proteomes" id="UP000281498">
    <property type="component" value="Unassembled WGS sequence"/>
</dbReference>
<feature type="transmembrane region" description="Helical" evidence="1">
    <location>
        <begin position="20"/>
        <end position="39"/>
    </location>
</feature>
<keyword evidence="1" id="KW-1133">Transmembrane helix</keyword>
<comment type="caution">
    <text evidence="2">The sequence shown here is derived from an EMBL/GenBank/DDBJ whole genome shotgun (WGS) entry which is preliminary data.</text>
</comment>
<accession>A0A3A9K0I6</accession>
<gene>
    <name evidence="2" type="ORF">CR203_24805</name>
</gene>
<evidence type="ECO:0000313" key="2">
    <source>
        <dbReference type="EMBL" id="RKL64718.1"/>
    </source>
</evidence>
<evidence type="ECO:0000256" key="1">
    <source>
        <dbReference type="SAM" id="Phobius"/>
    </source>
</evidence>